<dbReference type="PANTHER" id="PTHR14363:SF17">
    <property type="entry name" value="HEPARANASE-LIKE PROTEIN 3"/>
    <property type="match status" value="1"/>
</dbReference>
<dbReference type="InterPro" id="IPR017853">
    <property type="entry name" value="GH"/>
</dbReference>
<keyword evidence="3" id="KW-0964">Secreted</keyword>
<evidence type="ECO:0000256" key="10">
    <source>
        <dbReference type="ARBA" id="ARBA00055929"/>
    </source>
</evidence>
<sequence>TLALDASIPVATVDEHFVCATIDWWPQGKCNYGSCSWFHSSILNLDLTNRLLAEAVTALAPLLIRLGGSLEDQIFYDVGSSATTTTCKTFTTQNHRFGFSTGCLNMSRWQQLNEFFQRTGSLVAFGLNALHGKERIDNTFQGPWNSSNARDFIAYTASKRYPIKAWGLGNELSSSFSGVTLDSRNYAADVDELQQIIDEIYGTGQKPVLVAPDGFFYAYWYSQVLQQTRTDPALRAVSFHVYDLGPGDGKNIAARILSAAHTDRYQQVQRVLRQYGNGAKAWVGEAGGIYNGGQHLVSDAFVFSFWYLDQLGMAALHNTAVFCRQSLIGGNYGLLDSNFNPNPDFYSALLWKRLMGEVVLNVTSQSLNSSSFHTYAHCLKNARVSSLVWLTPFAYSNVEQGGIAVLVINFSNNTQVVLDLGLKSQKLEYHLSSPDGNVQSQRVALNGQVLEGAKSELKAIAVEGSNPSKVAPLSIAFITLPDAFVPAC</sequence>
<dbReference type="GO" id="GO:0005576">
    <property type="term" value="C:extracellular region"/>
    <property type="evidence" value="ECO:0007669"/>
    <property type="project" value="UniProtKB-SubCell"/>
</dbReference>
<evidence type="ECO:0000256" key="3">
    <source>
        <dbReference type="ARBA" id="ARBA00022525"/>
    </source>
</evidence>
<dbReference type="InParanoid" id="D8S0W4"/>
<feature type="non-terminal residue" evidence="11">
    <location>
        <position position="488"/>
    </location>
</feature>
<dbReference type="GO" id="GO:0004566">
    <property type="term" value="F:beta-glucuronidase activity"/>
    <property type="evidence" value="ECO:0000318"/>
    <property type="project" value="GO_Central"/>
</dbReference>
<dbReference type="PANTHER" id="PTHR14363">
    <property type="entry name" value="HEPARANASE-RELATED"/>
    <property type="match status" value="1"/>
</dbReference>
<evidence type="ECO:0000313" key="12">
    <source>
        <dbReference type="Proteomes" id="UP000001514"/>
    </source>
</evidence>
<evidence type="ECO:0000256" key="1">
    <source>
        <dbReference type="ARBA" id="ARBA00004613"/>
    </source>
</evidence>
<dbReference type="EMBL" id="GL377597">
    <property type="protein sequence ID" value="EFJ22004.1"/>
    <property type="molecule type" value="Genomic_DNA"/>
</dbReference>
<dbReference type="Proteomes" id="UP000001514">
    <property type="component" value="Unassembled WGS sequence"/>
</dbReference>
<comment type="subcellular location">
    <subcellularLocation>
        <location evidence="9">Lysosome membrane</location>
        <topology evidence="9">Peripheral membrane protein</topology>
    </subcellularLocation>
    <subcellularLocation>
        <location evidence="1">Secreted</location>
    </subcellularLocation>
</comment>
<evidence type="ECO:0000256" key="6">
    <source>
        <dbReference type="ARBA" id="ARBA00023136"/>
    </source>
</evidence>
<dbReference type="InterPro" id="IPR005199">
    <property type="entry name" value="Glyco_hydro_79"/>
</dbReference>
<keyword evidence="8" id="KW-0458">Lysosome</keyword>
<keyword evidence="5" id="KW-0378">Hydrolase</keyword>
<evidence type="ECO:0000256" key="7">
    <source>
        <dbReference type="ARBA" id="ARBA00023180"/>
    </source>
</evidence>
<keyword evidence="6" id="KW-0472">Membrane</keyword>
<comment type="function">
    <text evidence="10">Endoglycosidase which is a cell surface and extracellular matrix-degrading enzyme. Cleaves heparan sulfate proteoglycans (HSPGs) into heparan sulfate side chains and core proteoglycans.</text>
</comment>
<dbReference type="KEGG" id="smo:SELMODRAFT_32458"/>
<name>D8S0W4_SELML</name>
<keyword evidence="4" id="KW-0732">Signal</keyword>
<accession>D8S0W4</accession>
<dbReference type="Gramene" id="EFJ22004">
    <property type="protein sequence ID" value="EFJ22004"/>
    <property type="gene ID" value="SELMODRAFT_32458"/>
</dbReference>
<comment type="similarity">
    <text evidence="2">Belongs to the glycosyl hydrolase 79 family.</text>
</comment>
<proteinExistence type="inferred from homology"/>
<dbReference type="FunFam" id="3.20.20.80:FF:000023">
    <property type="entry name" value="heparanase-like protein 3"/>
    <property type="match status" value="1"/>
</dbReference>
<dbReference type="HOGENOM" id="CLU_021823_3_0_1"/>
<dbReference type="OMA" id="MSATHQG"/>
<dbReference type="GO" id="GO:0005765">
    <property type="term" value="C:lysosomal membrane"/>
    <property type="evidence" value="ECO:0007669"/>
    <property type="project" value="UniProtKB-SubCell"/>
</dbReference>
<keyword evidence="7" id="KW-0325">Glycoprotein</keyword>
<feature type="non-terminal residue" evidence="11">
    <location>
        <position position="1"/>
    </location>
</feature>
<evidence type="ECO:0000256" key="4">
    <source>
        <dbReference type="ARBA" id="ARBA00022729"/>
    </source>
</evidence>
<dbReference type="eggNOG" id="ENOG502QQST">
    <property type="taxonomic scope" value="Eukaryota"/>
</dbReference>
<evidence type="ECO:0000256" key="8">
    <source>
        <dbReference type="ARBA" id="ARBA00023228"/>
    </source>
</evidence>
<dbReference type="Gene3D" id="3.20.20.80">
    <property type="entry name" value="Glycosidases"/>
    <property type="match status" value="1"/>
</dbReference>
<gene>
    <name evidence="11" type="ORF">SELMODRAFT_32458</name>
</gene>
<keyword evidence="12" id="KW-1185">Reference proteome</keyword>
<evidence type="ECO:0000256" key="9">
    <source>
        <dbReference type="ARBA" id="ARBA00023765"/>
    </source>
</evidence>
<evidence type="ECO:0000256" key="5">
    <source>
        <dbReference type="ARBA" id="ARBA00022801"/>
    </source>
</evidence>
<reference evidence="11 12" key="1">
    <citation type="journal article" date="2011" name="Science">
        <title>The Selaginella genome identifies genetic changes associated with the evolution of vascular plants.</title>
        <authorList>
            <person name="Banks J.A."/>
            <person name="Nishiyama T."/>
            <person name="Hasebe M."/>
            <person name="Bowman J.L."/>
            <person name="Gribskov M."/>
            <person name="dePamphilis C."/>
            <person name="Albert V.A."/>
            <person name="Aono N."/>
            <person name="Aoyama T."/>
            <person name="Ambrose B.A."/>
            <person name="Ashton N.W."/>
            <person name="Axtell M.J."/>
            <person name="Barker E."/>
            <person name="Barker M.S."/>
            <person name="Bennetzen J.L."/>
            <person name="Bonawitz N.D."/>
            <person name="Chapple C."/>
            <person name="Cheng C."/>
            <person name="Correa L.G."/>
            <person name="Dacre M."/>
            <person name="DeBarry J."/>
            <person name="Dreyer I."/>
            <person name="Elias M."/>
            <person name="Engstrom E.M."/>
            <person name="Estelle M."/>
            <person name="Feng L."/>
            <person name="Finet C."/>
            <person name="Floyd S.K."/>
            <person name="Frommer W.B."/>
            <person name="Fujita T."/>
            <person name="Gramzow L."/>
            <person name="Gutensohn M."/>
            <person name="Harholt J."/>
            <person name="Hattori M."/>
            <person name="Heyl A."/>
            <person name="Hirai T."/>
            <person name="Hiwatashi Y."/>
            <person name="Ishikawa M."/>
            <person name="Iwata M."/>
            <person name="Karol K.G."/>
            <person name="Koehler B."/>
            <person name="Kolukisaoglu U."/>
            <person name="Kubo M."/>
            <person name="Kurata T."/>
            <person name="Lalonde S."/>
            <person name="Li K."/>
            <person name="Li Y."/>
            <person name="Litt A."/>
            <person name="Lyons E."/>
            <person name="Manning G."/>
            <person name="Maruyama T."/>
            <person name="Michael T.P."/>
            <person name="Mikami K."/>
            <person name="Miyazaki S."/>
            <person name="Morinaga S."/>
            <person name="Murata T."/>
            <person name="Mueller-Roeber B."/>
            <person name="Nelson D.R."/>
            <person name="Obara M."/>
            <person name="Oguri Y."/>
            <person name="Olmstead R.G."/>
            <person name="Onodera N."/>
            <person name="Petersen B.L."/>
            <person name="Pils B."/>
            <person name="Prigge M."/>
            <person name="Rensing S.A."/>
            <person name="Riano-Pachon D.M."/>
            <person name="Roberts A.W."/>
            <person name="Sato Y."/>
            <person name="Scheller H.V."/>
            <person name="Schulz B."/>
            <person name="Schulz C."/>
            <person name="Shakirov E.V."/>
            <person name="Shibagaki N."/>
            <person name="Shinohara N."/>
            <person name="Shippen D.E."/>
            <person name="Soerensen I."/>
            <person name="Sotooka R."/>
            <person name="Sugimoto N."/>
            <person name="Sugita M."/>
            <person name="Sumikawa N."/>
            <person name="Tanurdzic M."/>
            <person name="Theissen G."/>
            <person name="Ulvskov P."/>
            <person name="Wakazuki S."/>
            <person name="Weng J.K."/>
            <person name="Willats W.W."/>
            <person name="Wipf D."/>
            <person name="Wolf P.G."/>
            <person name="Yang L."/>
            <person name="Zimmer A.D."/>
            <person name="Zhu Q."/>
            <person name="Mitros T."/>
            <person name="Hellsten U."/>
            <person name="Loque D."/>
            <person name="Otillar R."/>
            <person name="Salamov A."/>
            <person name="Schmutz J."/>
            <person name="Shapiro H."/>
            <person name="Lindquist E."/>
            <person name="Lucas S."/>
            <person name="Rokhsar D."/>
            <person name="Grigoriev I.V."/>
        </authorList>
    </citation>
    <scope>NUCLEOTIDE SEQUENCE [LARGE SCALE GENOMIC DNA]</scope>
</reference>
<organism evidence="12">
    <name type="scientific">Selaginella moellendorffii</name>
    <name type="common">Spikemoss</name>
    <dbReference type="NCBI Taxonomy" id="88036"/>
    <lineage>
        <taxon>Eukaryota</taxon>
        <taxon>Viridiplantae</taxon>
        <taxon>Streptophyta</taxon>
        <taxon>Embryophyta</taxon>
        <taxon>Tracheophyta</taxon>
        <taxon>Lycopodiopsida</taxon>
        <taxon>Selaginellales</taxon>
        <taxon>Selaginellaceae</taxon>
        <taxon>Selaginella</taxon>
    </lineage>
</organism>
<evidence type="ECO:0000256" key="2">
    <source>
        <dbReference type="ARBA" id="ARBA00009800"/>
    </source>
</evidence>
<protein>
    <submittedName>
        <fullName evidence="11">Uncharacterized protein</fullName>
    </submittedName>
</protein>
<evidence type="ECO:0000313" key="11">
    <source>
        <dbReference type="EMBL" id="EFJ22004.1"/>
    </source>
</evidence>
<dbReference type="Pfam" id="PF03662">
    <property type="entry name" value="Glyco_hydro_79n"/>
    <property type="match status" value="1"/>
</dbReference>
<dbReference type="AlphaFoldDB" id="D8S0W4"/>
<dbReference type="SUPFAM" id="SSF51445">
    <property type="entry name" value="(Trans)glycosidases"/>
    <property type="match status" value="1"/>
</dbReference>